<protein>
    <recommendedName>
        <fullName evidence="8">Arginine--tRNA ligase</fullName>
        <ecNumber evidence="8">6.1.1.19</ecNumber>
    </recommendedName>
    <alternativeName>
        <fullName evidence="8">Arginyl-tRNA synthetase</fullName>
        <shortName evidence="8">ArgRS</shortName>
    </alternativeName>
</protein>
<evidence type="ECO:0000256" key="3">
    <source>
        <dbReference type="ARBA" id="ARBA00022741"/>
    </source>
</evidence>
<organism evidence="12 13">
    <name type="scientific">Cohnella rhizosphaerae</name>
    <dbReference type="NCBI Taxonomy" id="1457232"/>
    <lineage>
        <taxon>Bacteria</taxon>
        <taxon>Bacillati</taxon>
        <taxon>Bacillota</taxon>
        <taxon>Bacilli</taxon>
        <taxon>Bacillales</taxon>
        <taxon>Paenibacillaceae</taxon>
        <taxon>Cohnella</taxon>
    </lineage>
</organism>
<comment type="catalytic activity">
    <reaction evidence="7 8">
        <text>tRNA(Arg) + L-arginine + ATP = L-arginyl-tRNA(Arg) + AMP + diphosphate</text>
        <dbReference type="Rhea" id="RHEA:20301"/>
        <dbReference type="Rhea" id="RHEA-COMP:9658"/>
        <dbReference type="Rhea" id="RHEA-COMP:9673"/>
        <dbReference type="ChEBI" id="CHEBI:30616"/>
        <dbReference type="ChEBI" id="CHEBI:32682"/>
        <dbReference type="ChEBI" id="CHEBI:33019"/>
        <dbReference type="ChEBI" id="CHEBI:78442"/>
        <dbReference type="ChEBI" id="CHEBI:78513"/>
        <dbReference type="ChEBI" id="CHEBI:456215"/>
        <dbReference type="EC" id="6.1.1.19"/>
    </reaction>
</comment>
<dbReference type="InterPro" id="IPR009080">
    <property type="entry name" value="tRNAsynth_Ia_anticodon-bd"/>
</dbReference>
<evidence type="ECO:0000256" key="9">
    <source>
        <dbReference type="RuleBase" id="RU363038"/>
    </source>
</evidence>
<dbReference type="SUPFAM" id="SSF55190">
    <property type="entry name" value="Arginyl-tRNA synthetase (ArgRS), N-terminal 'additional' domain"/>
    <property type="match status" value="1"/>
</dbReference>
<dbReference type="GO" id="GO:0005524">
    <property type="term" value="F:ATP binding"/>
    <property type="evidence" value="ECO:0007669"/>
    <property type="project" value="UniProtKB-UniRule"/>
</dbReference>
<dbReference type="EC" id="6.1.1.19" evidence="8"/>
<reference evidence="12" key="1">
    <citation type="submission" date="2022-10" db="EMBL/GenBank/DDBJ databases">
        <title>Comparative genomic analysis of Cohnella hashimotonis sp. nov., isolated from the International Space Station.</title>
        <authorList>
            <person name="Simpson A."/>
            <person name="Venkateswaran K."/>
        </authorList>
    </citation>
    <scope>NUCLEOTIDE SEQUENCE</scope>
    <source>
        <strain evidence="12">DSM 28161</strain>
    </source>
</reference>
<evidence type="ECO:0000256" key="1">
    <source>
        <dbReference type="ARBA" id="ARBA00005594"/>
    </source>
</evidence>
<feature type="domain" description="DALR anticodon binding" evidence="10">
    <location>
        <begin position="446"/>
        <end position="615"/>
    </location>
</feature>
<dbReference type="Pfam" id="PF03485">
    <property type="entry name" value="Arg_tRNA_synt_N"/>
    <property type="match status" value="1"/>
</dbReference>
<keyword evidence="8" id="KW-0963">Cytoplasm</keyword>
<name>A0A9X4QSJ6_9BACL</name>
<keyword evidence="5 8" id="KW-0648">Protein biosynthesis</keyword>
<dbReference type="SUPFAM" id="SSF52374">
    <property type="entry name" value="Nucleotidylyl transferase"/>
    <property type="match status" value="1"/>
</dbReference>
<evidence type="ECO:0000256" key="2">
    <source>
        <dbReference type="ARBA" id="ARBA00022598"/>
    </source>
</evidence>
<feature type="domain" description="Arginyl tRNA synthetase N-terminal" evidence="11">
    <location>
        <begin position="4"/>
        <end position="82"/>
    </location>
</feature>
<dbReference type="SUPFAM" id="SSF47323">
    <property type="entry name" value="Anticodon-binding domain of a subclass of class I aminoacyl-tRNA synthetases"/>
    <property type="match status" value="1"/>
</dbReference>
<dbReference type="AlphaFoldDB" id="A0A9X4QSJ6"/>
<comment type="caution">
    <text evidence="12">The sequence shown here is derived from an EMBL/GenBank/DDBJ whole genome shotgun (WGS) entry which is preliminary data.</text>
</comment>
<dbReference type="HAMAP" id="MF_00123">
    <property type="entry name" value="Arg_tRNA_synth"/>
    <property type="match status" value="1"/>
</dbReference>
<dbReference type="InterPro" id="IPR005148">
    <property type="entry name" value="Arg-tRNA-synth_N"/>
</dbReference>
<dbReference type="PRINTS" id="PR01038">
    <property type="entry name" value="TRNASYNTHARG"/>
</dbReference>
<evidence type="ECO:0000259" key="10">
    <source>
        <dbReference type="SMART" id="SM00836"/>
    </source>
</evidence>
<comment type="similarity">
    <text evidence="1 8 9">Belongs to the class-I aminoacyl-tRNA synthetase family.</text>
</comment>
<dbReference type="SMART" id="SM00836">
    <property type="entry name" value="DALR_1"/>
    <property type="match status" value="1"/>
</dbReference>
<evidence type="ECO:0000256" key="4">
    <source>
        <dbReference type="ARBA" id="ARBA00022840"/>
    </source>
</evidence>
<dbReference type="Proteomes" id="UP001153404">
    <property type="component" value="Unassembled WGS sequence"/>
</dbReference>
<dbReference type="InterPro" id="IPR035684">
    <property type="entry name" value="ArgRS_core"/>
</dbReference>
<evidence type="ECO:0000256" key="8">
    <source>
        <dbReference type="HAMAP-Rule" id="MF_00123"/>
    </source>
</evidence>
<dbReference type="Gene3D" id="1.10.730.10">
    <property type="entry name" value="Isoleucyl-tRNA Synthetase, Domain 1"/>
    <property type="match status" value="1"/>
</dbReference>
<keyword evidence="4 8" id="KW-0067">ATP-binding</keyword>
<evidence type="ECO:0000256" key="7">
    <source>
        <dbReference type="ARBA" id="ARBA00049339"/>
    </source>
</evidence>
<dbReference type="GO" id="GO:0004814">
    <property type="term" value="F:arginine-tRNA ligase activity"/>
    <property type="evidence" value="ECO:0007669"/>
    <property type="project" value="UniProtKB-UniRule"/>
</dbReference>
<dbReference type="FunFam" id="3.40.50.620:FF:000116">
    <property type="entry name" value="Arginine--tRNA ligase"/>
    <property type="match status" value="1"/>
</dbReference>
<evidence type="ECO:0000259" key="11">
    <source>
        <dbReference type="SMART" id="SM01016"/>
    </source>
</evidence>
<dbReference type="NCBIfam" id="TIGR00456">
    <property type="entry name" value="argS"/>
    <property type="match status" value="1"/>
</dbReference>
<dbReference type="PANTHER" id="PTHR11956:SF5">
    <property type="entry name" value="ARGININE--TRNA LIGASE, CYTOPLASMIC"/>
    <property type="match status" value="1"/>
</dbReference>
<comment type="subunit">
    <text evidence="8">Monomer.</text>
</comment>
<dbReference type="Gene3D" id="3.40.50.620">
    <property type="entry name" value="HUPs"/>
    <property type="match status" value="1"/>
</dbReference>
<dbReference type="GO" id="GO:0005737">
    <property type="term" value="C:cytoplasm"/>
    <property type="evidence" value="ECO:0007669"/>
    <property type="project" value="UniProtKB-SubCell"/>
</dbReference>
<dbReference type="Gene3D" id="3.30.1360.70">
    <property type="entry name" value="Arginyl tRNA synthetase N-terminal domain"/>
    <property type="match status" value="1"/>
</dbReference>
<keyword evidence="13" id="KW-1185">Reference proteome</keyword>
<dbReference type="Pfam" id="PF00750">
    <property type="entry name" value="tRNA-synt_1d"/>
    <property type="match status" value="1"/>
</dbReference>
<dbReference type="RefSeq" id="WP_277530652.1">
    <property type="nucleotide sequence ID" value="NZ_JAPDIA010000003.1"/>
</dbReference>
<dbReference type="CDD" id="cd00671">
    <property type="entry name" value="ArgRS_core"/>
    <property type="match status" value="1"/>
</dbReference>
<dbReference type="GO" id="GO:0006420">
    <property type="term" value="P:arginyl-tRNA aminoacylation"/>
    <property type="evidence" value="ECO:0007669"/>
    <property type="project" value="UniProtKB-UniRule"/>
</dbReference>
<sequence>MLLEQAAALLHPHVPLEKEALLRRLERPPEPKLGDVAFPCFVLAKQLRRAPAAIAAELAETVAAAGKGVRAEAAGAYVNLFFDPAVWVGRIVDAALEPDYGRGGEEHVSRVVIDMSSPNIAKPLGVGHLRSTMIGHALANLYRETGHAVTTVNHLGDWGTQFGKLIVAYRRWGGKAALDADPIGESLRLYVRFHEEAADQPALEDEAREAFLRLEQGDEETTALWRFFVQASMKEFDRVYARLGVRFDAVLGESFYNDKLEPVLHRLRTLGLLEESDGALVVRLDEEGLPPCLILKKDGATIYPVRDIATAIYRKHAMKADRLLYVVGAEQQLHFKQVFGVLGKLGEPWTGDCEHVPFGLMTVEGKKMSTRRGKVVFLDEVLDEAVRRARGIIAAKSPNLPNADEVAEAVGIGAVVFGDLKNRRQLSVDFKLEEAVSFDGETGPYVQYTHARIASLLRKGGFGQPPAQEAADDATLAGDAVLPTADDASLAPDAALLLTADGASLASNAAFLTTGEAPLAADAGVAMTESAWTCAKRLTQWSDAVSEAVRDNEPSAVARYLLELARDFNRFYHDGKVIRPDDAAGTLARLRLSAAVGMLLGRGLKLLGIAAPERM</sequence>
<dbReference type="PANTHER" id="PTHR11956">
    <property type="entry name" value="ARGINYL-TRNA SYNTHETASE"/>
    <property type="match status" value="1"/>
</dbReference>
<comment type="subcellular location">
    <subcellularLocation>
        <location evidence="8">Cytoplasm</location>
    </subcellularLocation>
</comment>
<evidence type="ECO:0000313" key="12">
    <source>
        <dbReference type="EMBL" id="MDG0809384.1"/>
    </source>
</evidence>
<keyword evidence="2 8" id="KW-0436">Ligase</keyword>
<feature type="short sequence motif" description="'HIGH' region" evidence="8">
    <location>
        <begin position="118"/>
        <end position="128"/>
    </location>
</feature>
<keyword evidence="6 8" id="KW-0030">Aminoacyl-tRNA synthetase</keyword>
<dbReference type="InterPro" id="IPR036695">
    <property type="entry name" value="Arg-tRNA-synth_N_sf"/>
</dbReference>
<dbReference type="EMBL" id="JAPDIA010000003">
    <property type="protein sequence ID" value="MDG0809384.1"/>
    <property type="molecule type" value="Genomic_DNA"/>
</dbReference>
<gene>
    <name evidence="8 12" type="primary">argS</name>
    <name evidence="12" type="ORF">OMP40_08330</name>
</gene>
<dbReference type="Pfam" id="PF05746">
    <property type="entry name" value="DALR_1"/>
    <property type="match status" value="1"/>
</dbReference>
<evidence type="ECO:0000256" key="6">
    <source>
        <dbReference type="ARBA" id="ARBA00023146"/>
    </source>
</evidence>
<dbReference type="SMART" id="SM01016">
    <property type="entry name" value="Arg_tRNA_synt_N"/>
    <property type="match status" value="1"/>
</dbReference>
<proteinExistence type="inferred from homology"/>
<evidence type="ECO:0000313" key="13">
    <source>
        <dbReference type="Proteomes" id="UP001153404"/>
    </source>
</evidence>
<dbReference type="InterPro" id="IPR008909">
    <property type="entry name" value="DALR_anticod-bd"/>
</dbReference>
<keyword evidence="3 8" id="KW-0547">Nucleotide-binding</keyword>
<accession>A0A9X4QSJ6</accession>
<dbReference type="InterPro" id="IPR014729">
    <property type="entry name" value="Rossmann-like_a/b/a_fold"/>
</dbReference>
<evidence type="ECO:0000256" key="5">
    <source>
        <dbReference type="ARBA" id="ARBA00022917"/>
    </source>
</evidence>
<dbReference type="InterPro" id="IPR001278">
    <property type="entry name" value="Arg-tRNA-ligase"/>
</dbReference>